<dbReference type="PANTHER" id="PTHR43513:SF3">
    <property type="entry name" value="DIHYDROOROTATE DEHYDROGENASE B (NAD(+)), ELECTRON TRANSFER SUBUNIT-RELATED"/>
    <property type="match status" value="1"/>
</dbReference>
<accession>F7XUX1</accession>
<evidence type="ECO:0000313" key="3">
    <source>
        <dbReference type="Proteomes" id="UP000006639"/>
    </source>
</evidence>
<dbReference type="AlphaFoldDB" id="F7XUX1"/>
<dbReference type="GO" id="GO:0016040">
    <property type="term" value="F:glutamate synthase (NADH) activity"/>
    <property type="evidence" value="ECO:0007669"/>
    <property type="project" value="UniProtKB-EC"/>
</dbReference>
<dbReference type="RefSeq" id="WP_013950686.1">
    <property type="nucleotide sequence ID" value="NC_015722.1"/>
</dbReference>
<dbReference type="GO" id="GO:0004355">
    <property type="term" value="F:glutamate synthase (NADPH) activity"/>
    <property type="evidence" value="ECO:0007669"/>
    <property type="project" value="UniProtKB-EC"/>
</dbReference>
<dbReference type="Gene3D" id="3.50.50.60">
    <property type="entry name" value="FAD/NAD(P)-binding domain"/>
    <property type="match status" value="3"/>
</dbReference>
<dbReference type="SUPFAM" id="SSF51971">
    <property type="entry name" value="Nucleotide-binding domain"/>
    <property type="match status" value="1"/>
</dbReference>
<dbReference type="SUPFAM" id="SSF63380">
    <property type="entry name" value="Riboflavin synthase domain-like"/>
    <property type="match status" value="1"/>
</dbReference>
<dbReference type="CDD" id="cd06192">
    <property type="entry name" value="DHOD_e_trans_like"/>
    <property type="match status" value="1"/>
</dbReference>
<feature type="domain" description="FAD/NAD(P)-binding" evidence="1">
    <location>
        <begin position="358"/>
        <end position="731"/>
    </location>
</feature>
<dbReference type="InterPro" id="IPR009051">
    <property type="entry name" value="Helical_ferredxn"/>
</dbReference>
<dbReference type="EMBL" id="CP002130">
    <property type="protein sequence ID" value="AEI88470.1"/>
    <property type="molecule type" value="Genomic_DNA"/>
</dbReference>
<dbReference type="PRINTS" id="PR00368">
    <property type="entry name" value="FADPNR"/>
</dbReference>
<dbReference type="Gene3D" id="2.40.30.10">
    <property type="entry name" value="Translation factors"/>
    <property type="match status" value="1"/>
</dbReference>
<sequence>MLNLKYVTFNDLYQRGGLIKIDQIFCRELKEFDEGLYDDFIKGRSTNFADSDLLIRLAPFVEKFISNLFDVNLEINKLKEVQQDLDILFECKRNFVQRRVAKQVSFTIEELENSISDAKEKLAQGGFDFHSAISMAKSITQWQQENNEELIEIAIIYAAWSLHNNKDSLLFSLPEKVDFEHLIEFDVREGIIKKADEELRNRDKFNLNDSGLSKSKAVGEAKYCIHCHKQQKDSCSKGLKKDEVIAKNGLGIVLHGCPLKEKISEMNLLRANGLILAPLAVAIIDNPMLAATGHRICNDCMKSCIYQKQKPVDIPLVETETLQTVLELPYGFEIYSLLTKWNPLNFKQWLPLPYNDHKVLVVGLGPAGFTLAHYLLNQGVSVVAIDGLKIEPLNQELSGISANGTRNEFFPIKNISDIYENLNDRVGAGFGGVTEYGITVRWNKNYLKVIRLLLERRSNFRMYGGIRFGSNITYVQAKELGFDHVALALGAGSPNLLSIPNALAGGVRTASDFLMALQLSGPNRQQNLANLQIELPIVVVGGGLTAVDAATESLNYYAEQVEKLLVRYELFGDEIFARLDEKERDTIEKFLAHARELRAKPDQKAKILQSLGGVTIIYRKSLTESPSYKLNHEELEKALEEGVMIIDNALPLSIEVDHDNHCTGIVHSKGLTPARTILVAIGTKPNTVLAKEDPKHFSIKENYFADEKLDDVSILGDLHPKYAGNVVKAMASAKDSYLPIIDKMKNQAPLNRINQREFFKDLDDLLLARILKVNRLTENIVEVIIKAKSAAMNFEPGQFYRLQNYAVNALKGKYGYTTTMEPLALTGAQVNKEEGSVSLIALEMLGSSNFCQYLQEGELVSLMGPTGIPTTIPKNETVMLVGGGLGNAVLFSIGQAMRNNGCKVLYFAGYRTLNDRYKESEIENAADIVVWCCDTRALPKNREQDLSFNCNIVEAIRRYGELQEAEIKLTSIDRMIVIGSDKMMAAVAYARHNNLRHLFKAGHIAIGSINSPMQCMMKEICAQCLQINVDPKTGEEYYVYGCAEQDQELDRVDFKCLSTRLSQNHVMEKVTGNIIEQIEKAMPG</sequence>
<dbReference type="InterPro" id="IPR039261">
    <property type="entry name" value="FNR_nucleotide-bd"/>
</dbReference>
<dbReference type="Proteomes" id="UP000006639">
    <property type="component" value="Chromosome"/>
</dbReference>
<keyword evidence="3" id="KW-1185">Reference proteome</keyword>
<keyword evidence="2" id="KW-0560">Oxidoreductase</keyword>
<dbReference type="InterPro" id="IPR017938">
    <property type="entry name" value="Riboflavin_synthase-like_b-brl"/>
</dbReference>
<dbReference type="InterPro" id="IPR050353">
    <property type="entry name" value="PyrK_electron_transfer"/>
</dbReference>
<dbReference type="Gene3D" id="3.40.50.80">
    <property type="entry name" value="Nucleotide-binding domain of ferredoxin-NADP reductase (FNR) module"/>
    <property type="match status" value="1"/>
</dbReference>
<dbReference type="Pfam" id="PF07992">
    <property type="entry name" value="Pyr_redox_2"/>
    <property type="match status" value="1"/>
</dbReference>
<name>F7XUX1_MIDMI</name>
<dbReference type="OrthoDB" id="9803192at2"/>
<evidence type="ECO:0000259" key="1">
    <source>
        <dbReference type="Pfam" id="PF07992"/>
    </source>
</evidence>
<reference evidence="2 3" key="1">
    <citation type="journal article" date="2011" name="Mol. Biol. Evol.">
        <title>Phylogenomic evidence for the presence of a flagellum and cbb3 oxidase in the free-living mitochondrial ancestor.</title>
        <authorList>
            <person name="Sassera D."/>
            <person name="Lo N."/>
            <person name="Epis S."/>
            <person name="D'Auria G."/>
            <person name="Montagna M."/>
            <person name="Comandatore F."/>
            <person name="Horner D."/>
            <person name="Pereto J."/>
            <person name="Luciano A.M."/>
            <person name="Franciosi F."/>
            <person name="Ferri E."/>
            <person name="Crotti E."/>
            <person name="Bazzocchi C."/>
            <person name="Daffonchio D."/>
            <person name="Sacchi L."/>
            <person name="Moya A."/>
            <person name="Latorre A."/>
            <person name="Bandi C."/>
        </authorList>
    </citation>
    <scope>NUCLEOTIDE SEQUENCE [LARGE SCALE GENOMIC DNA]</scope>
    <source>
        <strain evidence="2 3">IricVA</strain>
    </source>
</reference>
<dbReference type="EC" id="1.4.1.14" evidence="2"/>
<proteinExistence type="predicted"/>
<dbReference type="SUPFAM" id="SSF52343">
    <property type="entry name" value="Ferredoxin reductase-like, C-terminal NADP-linked domain"/>
    <property type="match status" value="1"/>
</dbReference>
<protein>
    <submittedName>
        <fullName evidence="2">Putative bifunctional glutamate synthase subunit beta/2-polyprenylphenol hydroxylase</fullName>
        <ecNumber evidence="2">1.4.1.13</ecNumber>
        <ecNumber evidence="2">1.4.1.14</ecNumber>
    </submittedName>
</protein>
<organism evidence="2 3">
    <name type="scientific">Midichloria mitochondrii (strain IricVA)</name>
    <dbReference type="NCBI Taxonomy" id="696127"/>
    <lineage>
        <taxon>Bacteria</taxon>
        <taxon>Pseudomonadati</taxon>
        <taxon>Pseudomonadota</taxon>
        <taxon>Alphaproteobacteria</taxon>
        <taxon>Rickettsiales</taxon>
        <taxon>Candidatus Midichloriaceae</taxon>
        <taxon>Candidatus Midichloria</taxon>
    </lineage>
</organism>
<dbReference type="PANTHER" id="PTHR43513">
    <property type="entry name" value="DIHYDROOROTATE DEHYDROGENASE B (NAD(+)), ELECTRON TRANSFER SUBUNIT"/>
    <property type="match status" value="1"/>
</dbReference>
<evidence type="ECO:0000313" key="2">
    <source>
        <dbReference type="EMBL" id="AEI88470.1"/>
    </source>
</evidence>
<dbReference type="EC" id="1.4.1.13" evidence="2"/>
<dbReference type="InterPro" id="IPR023753">
    <property type="entry name" value="FAD/NAD-binding_dom"/>
</dbReference>
<gene>
    <name evidence="2" type="ordered locus">midi_00149</name>
</gene>
<dbReference type="GO" id="GO:0051536">
    <property type="term" value="F:iron-sulfur cluster binding"/>
    <property type="evidence" value="ECO:0007669"/>
    <property type="project" value="InterPro"/>
</dbReference>
<dbReference type="Gene3D" id="1.10.1060.10">
    <property type="entry name" value="Alpha-helical ferredoxin"/>
    <property type="match status" value="1"/>
</dbReference>
<dbReference type="KEGG" id="mmn:midi_00149"/>
<dbReference type="STRING" id="696127.midi_00149"/>
<dbReference type="HOGENOM" id="CLU_006653_0_0_5"/>
<dbReference type="InterPro" id="IPR036188">
    <property type="entry name" value="FAD/NAD-bd_sf"/>
</dbReference>